<dbReference type="Pfam" id="PF10462">
    <property type="entry name" value="Peptidase_M66"/>
    <property type="match status" value="1"/>
</dbReference>
<protein>
    <submittedName>
        <fullName evidence="7">M10 family metallopeptidase C-terminal domain-containing protein</fullName>
    </submittedName>
</protein>
<accession>A0ABU1FCU9</accession>
<dbReference type="Gene3D" id="3.40.390.10">
    <property type="entry name" value="Collagenase (Catalytic Domain)"/>
    <property type="match status" value="1"/>
</dbReference>
<dbReference type="PANTHER" id="PTHR38340">
    <property type="entry name" value="S-LAYER PROTEIN"/>
    <property type="match status" value="1"/>
</dbReference>
<evidence type="ECO:0000259" key="6">
    <source>
        <dbReference type="SMART" id="SM00235"/>
    </source>
</evidence>
<dbReference type="SMART" id="SM00235">
    <property type="entry name" value="ZnMc"/>
    <property type="match status" value="1"/>
</dbReference>
<sequence length="645" mass="65351">MNTQTAATDTAEATALPVYSPEEIARQLTHGYWQWQGQGTRSWAQRPGEVINVDLSGLTAGGRLMAEMALQAWTAASGLLFDTAPRAGAAVHITLDDSRAGAFTSMSLTTTGRMVSATVNVSTAWQGNHGTTVDSYSYHTFLHELGHALGLGHTGNYDTQAVYGRDNLYLNDSWQTSVMSYFAQDQNPYTDASRAFVMTPTWADTLAMRTLYGHVALRTGDTVYGENSTAGGIFAEIGRILASGTGAAMSWTIIDDGGTDRLDLRSDRRAQRIDLTPGGTVDAYGLRGNIMIAPGTVIEEAVAGSGDDWIGGNASGNRLWGGAGADEISGRGGDDILYGEAGDDILWAGAGNDTLWGGAGNDRLAGESGANLLWGEDGHDLILGGTGGSTLDGGAGNDTLWGGADGDVLAGGEGDNQLAGGAGDDVIEAGTGQDAIFGGAGDDRISGGAGADVLHGDAGADVISGGVAEDRLFGGAGADSLYGGTGADSLYGGTDDDALEGDEGRDLLFGDAGQDMLSGGADDDTLYGGAGDDTLDGGAGADVLSGGAGADLFVFRSAQDSTAAAPDTILDFASGEDRIDLTGLSAATPLSFIGDAAFDGAAGQVRLAAEGAGWRIEIDLDGDAGADFRILLAGGAAAGFGDLLI</sequence>
<dbReference type="SUPFAM" id="SSF55486">
    <property type="entry name" value="Metalloproteases ('zincins'), catalytic domain"/>
    <property type="match status" value="1"/>
</dbReference>
<keyword evidence="4" id="KW-0964">Secreted</keyword>
<comment type="cofactor">
    <cofactor evidence="1">
        <name>Ca(2+)</name>
        <dbReference type="ChEBI" id="CHEBI:29108"/>
    </cofactor>
</comment>
<dbReference type="Gene3D" id="2.150.10.10">
    <property type="entry name" value="Serralysin-like metalloprotease, C-terminal"/>
    <property type="match status" value="4"/>
</dbReference>
<evidence type="ECO:0000256" key="2">
    <source>
        <dbReference type="ARBA" id="ARBA00004613"/>
    </source>
</evidence>
<dbReference type="InterPro" id="IPR018511">
    <property type="entry name" value="Hemolysin-typ_Ca-bd_CS"/>
</dbReference>
<proteinExistence type="inferred from homology"/>
<evidence type="ECO:0000256" key="5">
    <source>
        <dbReference type="ARBA" id="ARBA00022737"/>
    </source>
</evidence>
<keyword evidence="5" id="KW-0677">Repeat</keyword>
<dbReference type="Pfam" id="PF00353">
    <property type="entry name" value="HemolysinCabind"/>
    <property type="match status" value="6"/>
</dbReference>
<dbReference type="InterPro" id="IPR050557">
    <property type="entry name" value="RTX_toxin/Mannuronan_C5-epim"/>
</dbReference>
<evidence type="ECO:0000256" key="4">
    <source>
        <dbReference type="ARBA" id="ARBA00022525"/>
    </source>
</evidence>
<comment type="subcellular location">
    <subcellularLocation>
        <location evidence="2">Secreted</location>
    </subcellularLocation>
</comment>
<keyword evidence="8" id="KW-1185">Reference proteome</keyword>
<dbReference type="Proteomes" id="UP001247754">
    <property type="component" value="Unassembled WGS sequence"/>
</dbReference>
<dbReference type="PANTHER" id="PTHR38340:SF1">
    <property type="entry name" value="S-LAYER PROTEIN"/>
    <property type="match status" value="1"/>
</dbReference>
<dbReference type="InterPro" id="IPR006026">
    <property type="entry name" value="Peptidase_Metallo"/>
</dbReference>
<dbReference type="PROSITE" id="PS00330">
    <property type="entry name" value="HEMOLYSIN_CALCIUM"/>
    <property type="match status" value="5"/>
</dbReference>
<dbReference type="SUPFAM" id="SSF51120">
    <property type="entry name" value="beta-Roll"/>
    <property type="match status" value="3"/>
</dbReference>
<name>A0ABU1FCU9_9RHOB</name>
<dbReference type="PRINTS" id="PR00313">
    <property type="entry name" value="CABNDNGRPT"/>
</dbReference>
<dbReference type="EMBL" id="JAVKPH010000026">
    <property type="protein sequence ID" value="MDR5654443.1"/>
    <property type="molecule type" value="Genomic_DNA"/>
</dbReference>
<evidence type="ECO:0000256" key="3">
    <source>
        <dbReference type="ARBA" id="ARBA00009490"/>
    </source>
</evidence>
<comment type="caution">
    <text evidence="7">The sequence shown here is derived from an EMBL/GenBank/DDBJ whole genome shotgun (WGS) entry which is preliminary data.</text>
</comment>
<evidence type="ECO:0000313" key="7">
    <source>
        <dbReference type="EMBL" id="MDR5654443.1"/>
    </source>
</evidence>
<evidence type="ECO:0000256" key="1">
    <source>
        <dbReference type="ARBA" id="ARBA00001913"/>
    </source>
</evidence>
<dbReference type="InterPro" id="IPR001343">
    <property type="entry name" value="Hemolysn_Ca-bd"/>
</dbReference>
<dbReference type="InterPro" id="IPR024079">
    <property type="entry name" value="MetalloPept_cat_dom_sf"/>
</dbReference>
<comment type="similarity">
    <text evidence="3">Belongs to the peptidase M10B family.</text>
</comment>
<dbReference type="InterPro" id="IPR013858">
    <property type="entry name" value="Peptidase_M10B_C"/>
</dbReference>
<dbReference type="RefSeq" id="WP_310458600.1">
    <property type="nucleotide sequence ID" value="NZ_JAVKPH010000026.1"/>
</dbReference>
<dbReference type="Pfam" id="PF08548">
    <property type="entry name" value="Peptidase_M10_C"/>
    <property type="match status" value="1"/>
</dbReference>
<feature type="domain" description="Peptidase metallopeptidase" evidence="6">
    <location>
        <begin position="39"/>
        <end position="184"/>
    </location>
</feature>
<evidence type="ECO:0000313" key="8">
    <source>
        <dbReference type="Proteomes" id="UP001247754"/>
    </source>
</evidence>
<gene>
    <name evidence="7" type="ORF">RGD00_17665</name>
</gene>
<dbReference type="InterPro" id="IPR011049">
    <property type="entry name" value="Serralysin-like_metalloprot_C"/>
</dbReference>
<organism evidence="7 8">
    <name type="scientific">Ruixingdingia sedimenti</name>
    <dbReference type="NCBI Taxonomy" id="3073604"/>
    <lineage>
        <taxon>Bacteria</taxon>
        <taxon>Pseudomonadati</taxon>
        <taxon>Pseudomonadota</taxon>
        <taxon>Alphaproteobacteria</taxon>
        <taxon>Rhodobacterales</taxon>
        <taxon>Paracoccaceae</taxon>
        <taxon>Ruixingdingia</taxon>
    </lineage>
</organism>
<reference evidence="7 8" key="1">
    <citation type="submission" date="2023-09" db="EMBL/GenBank/DDBJ databases">
        <title>Xinfangfangia sedmenti sp. nov., isolated the sedment.</title>
        <authorList>
            <person name="Xu L."/>
        </authorList>
    </citation>
    <scope>NUCLEOTIDE SEQUENCE [LARGE SCALE GENOMIC DNA]</scope>
    <source>
        <strain evidence="7 8">LG-4</strain>
    </source>
</reference>